<evidence type="ECO:0000313" key="4">
    <source>
        <dbReference type="EMBL" id="MBP5856700.1"/>
    </source>
</evidence>
<organism evidence="4 5">
    <name type="scientific">Marivibrio halodurans</name>
    <dbReference type="NCBI Taxonomy" id="2039722"/>
    <lineage>
        <taxon>Bacteria</taxon>
        <taxon>Pseudomonadati</taxon>
        <taxon>Pseudomonadota</taxon>
        <taxon>Alphaproteobacteria</taxon>
        <taxon>Rhodospirillales</taxon>
        <taxon>Rhodospirillaceae</taxon>
        <taxon>Marivibrio</taxon>
    </lineage>
</organism>
<dbReference type="Gene3D" id="3.30.70.1070">
    <property type="entry name" value="Sporulation related repeat"/>
    <property type="match status" value="1"/>
</dbReference>
<dbReference type="Pfam" id="PF05036">
    <property type="entry name" value="SPOR"/>
    <property type="match status" value="1"/>
</dbReference>
<proteinExistence type="predicted"/>
<evidence type="ECO:0000256" key="1">
    <source>
        <dbReference type="SAM" id="MobiDB-lite"/>
    </source>
</evidence>
<feature type="transmembrane region" description="Helical" evidence="2">
    <location>
        <begin position="21"/>
        <end position="41"/>
    </location>
</feature>
<comment type="caution">
    <text evidence="4">The sequence shown here is derived from an EMBL/GenBank/DDBJ whole genome shotgun (WGS) entry which is preliminary data.</text>
</comment>
<dbReference type="PROSITE" id="PS51724">
    <property type="entry name" value="SPOR"/>
    <property type="match status" value="1"/>
</dbReference>
<keyword evidence="2" id="KW-0812">Transmembrane</keyword>
<sequence>MTGPLDERSGGERGTRRVARAGLVLGGLLMLSACSSSGGFFDFSFLEDWFSGGEETGAAMEGAMPTAPDIEDLAAVPPKLVVGDRFSFDNPDVTWEVKRIEGDRIFWQADSGDEQVTALNPILPALAWRSAGQGQGRRLITDMSEPFFPLRVGKSLTFQSTVSTDTPPYAWEFIWSCEILGTEAITVPAGSFETYRIQCGRQRADELIFSYAPRVGHYVRMVSHPGAGQERVVRELTGFRSRNYIAYVDPMTTAMAEGQAIGDGANGEIRRPGGAGTVTMVPLPPMENPMNSPDSRFDNTEQPMMVVPQDGTAPKSGLSDEGRARQAQSQTKPRTDTASVEAPDSAQGLPGAAVGKGAIALHLASYKNPANAERGWMQLSEANTDLLGAQRPIVRRVDLPGKGIFYRLHAGPVASMSDAKALCAALKARNLYCVPMQL</sequence>
<evidence type="ECO:0000256" key="2">
    <source>
        <dbReference type="SAM" id="Phobius"/>
    </source>
</evidence>
<evidence type="ECO:0000259" key="3">
    <source>
        <dbReference type="PROSITE" id="PS51724"/>
    </source>
</evidence>
<feature type="domain" description="SPOR" evidence="3">
    <location>
        <begin position="353"/>
        <end position="438"/>
    </location>
</feature>
<name>A0A8J7RY37_9PROT</name>
<feature type="compositionally biased region" description="Polar residues" evidence="1">
    <location>
        <begin position="326"/>
        <end position="338"/>
    </location>
</feature>
<dbReference type="EMBL" id="JAGMWN010000003">
    <property type="protein sequence ID" value="MBP5856700.1"/>
    <property type="molecule type" value="Genomic_DNA"/>
</dbReference>
<accession>A0A8J7RY37</accession>
<reference evidence="4" key="1">
    <citation type="submission" date="2021-04" db="EMBL/GenBank/DDBJ databases">
        <authorList>
            <person name="Zhang D.-C."/>
        </authorList>
    </citation>
    <scope>NUCLEOTIDE SEQUENCE</scope>
    <source>
        <strain evidence="4">CGMCC 1.15697</strain>
    </source>
</reference>
<dbReference type="GO" id="GO:0042834">
    <property type="term" value="F:peptidoglycan binding"/>
    <property type="evidence" value="ECO:0007669"/>
    <property type="project" value="InterPro"/>
</dbReference>
<dbReference type="InterPro" id="IPR007730">
    <property type="entry name" value="SPOR-like_dom"/>
</dbReference>
<dbReference type="RefSeq" id="WP_379786858.1">
    <property type="nucleotide sequence ID" value="NZ_JBHSYA010000023.1"/>
</dbReference>
<keyword evidence="5" id="KW-1185">Reference proteome</keyword>
<dbReference type="Proteomes" id="UP000672602">
    <property type="component" value="Unassembled WGS sequence"/>
</dbReference>
<dbReference type="InterPro" id="IPR036680">
    <property type="entry name" value="SPOR-like_sf"/>
</dbReference>
<evidence type="ECO:0000313" key="5">
    <source>
        <dbReference type="Proteomes" id="UP000672602"/>
    </source>
</evidence>
<keyword evidence="2" id="KW-0472">Membrane</keyword>
<protein>
    <submittedName>
        <fullName evidence="4">SPOR domain-containing protein</fullName>
    </submittedName>
</protein>
<keyword evidence="2" id="KW-1133">Transmembrane helix</keyword>
<feature type="region of interest" description="Disordered" evidence="1">
    <location>
        <begin position="283"/>
        <end position="351"/>
    </location>
</feature>
<dbReference type="SUPFAM" id="SSF110997">
    <property type="entry name" value="Sporulation related repeat"/>
    <property type="match status" value="1"/>
</dbReference>
<dbReference type="AlphaFoldDB" id="A0A8J7RY37"/>
<gene>
    <name evidence="4" type="ORF">KAJ83_06750</name>
</gene>